<protein>
    <submittedName>
        <fullName evidence="2">Uncharacterized protein DUF4252</fullName>
    </submittedName>
</protein>
<sequence length="178" mass="19752">MKKLILTLVLAVMATPLFAQDAFEKMGNLKNTSETVVTKDAFELLAEIDMDFEDDGVKAGKGLLDSLKDARFYSTSNSDSAKKMIAMANAYIKSNGLVKLMHVKEDDQAFSFHVERGSNSKKVRTLVMIIDETMNKENPEALVMKISGDIDLGQISKITKMINVPGQEQIEKATKEEK</sequence>
<evidence type="ECO:0000256" key="1">
    <source>
        <dbReference type="SAM" id="SignalP"/>
    </source>
</evidence>
<comment type="caution">
    <text evidence="2">The sequence shown here is derived from an EMBL/GenBank/DDBJ whole genome shotgun (WGS) entry which is preliminary data.</text>
</comment>
<feature type="chain" id="PRO_5045619141" evidence="1">
    <location>
        <begin position="20"/>
        <end position="178"/>
    </location>
</feature>
<dbReference type="RefSeq" id="WP_015363314.1">
    <property type="nucleotide sequence ID" value="NZ_QKZR01000003.1"/>
</dbReference>
<keyword evidence="1" id="KW-0732">Signal</keyword>
<accession>A0ABX5PXE4</accession>
<dbReference type="InterPro" id="IPR025348">
    <property type="entry name" value="DUF4252"/>
</dbReference>
<evidence type="ECO:0000313" key="2">
    <source>
        <dbReference type="EMBL" id="PZX39650.1"/>
    </source>
</evidence>
<name>A0ABX5PXE4_9FLAO</name>
<proteinExistence type="predicted"/>
<dbReference type="Proteomes" id="UP000248584">
    <property type="component" value="Unassembled WGS sequence"/>
</dbReference>
<keyword evidence="3" id="KW-1185">Reference proteome</keyword>
<dbReference type="Pfam" id="PF14060">
    <property type="entry name" value="DUF4252"/>
    <property type="match status" value="1"/>
</dbReference>
<evidence type="ECO:0000313" key="3">
    <source>
        <dbReference type="Proteomes" id="UP000248584"/>
    </source>
</evidence>
<reference evidence="2 3" key="1">
    <citation type="submission" date="2018-06" db="EMBL/GenBank/DDBJ databases">
        <title>Genomic Encyclopedia of Archaeal and Bacterial Type Strains, Phase II (KMG-II): from individual species to whole genera.</title>
        <authorList>
            <person name="Goeker M."/>
        </authorList>
    </citation>
    <scope>NUCLEOTIDE SEQUENCE [LARGE SCALE GENOMIC DNA]</scope>
    <source>
        <strain evidence="2 3">DSM 17205</strain>
    </source>
</reference>
<feature type="signal peptide" evidence="1">
    <location>
        <begin position="1"/>
        <end position="19"/>
    </location>
</feature>
<dbReference type="EMBL" id="QKZR01000003">
    <property type="protein sequence ID" value="PZX39650.1"/>
    <property type="molecule type" value="Genomic_DNA"/>
</dbReference>
<gene>
    <name evidence="2" type="ORF">LX97_02004</name>
</gene>
<organism evidence="2 3">
    <name type="scientific">Nonlabens dokdonensis</name>
    <dbReference type="NCBI Taxonomy" id="328515"/>
    <lineage>
        <taxon>Bacteria</taxon>
        <taxon>Pseudomonadati</taxon>
        <taxon>Bacteroidota</taxon>
        <taxon>Flavobacteriia</taxon>
        <taxon>Flavobacteriales</taxon>
        <taxon>Flavobacteriaceae</taxon>
        <taxon>Nonlabens</taxon>
    </lineage>
</organism>